<feature type="non-terminal residue" evidence="1">
    <location>
        <position position="1"/>
    </location>
</feature>
<dbReference type="EMBL" id="BLXT01003482">
    <property type="protein sequence ID" value="GFO01593.1"/>
    <property type="molecule type" value="Genomic_DNA"/>
</dbReference>
<reference evidence="1 2" key="1">
    <citation type="journal article" date="2021" name="Elife">
        <title>Chloroplast acquisition without the gene transfer in kleptoplastic sea slugs, Plakobranchus ocellatus.</title>
        <authorList>
            <person name="Maeda T."/>
            <person name="Takahashi S."/>
            <person name="Yoshida T."/>
            <person name="Shimamura S."/>
            <person name="Takaki Y."/>
            <person name="Nagai Y."/>
            <person name="Toyoda A."/>
            <person name="Suzuki Y."/>
            <person name="Arimoto A."/>
            <person name="Ishii H."/>
            <person name="Satoh N."/>
            <person name="Nishiyama T."/>
            <person name="Hasebe M."/>
            <person name="Maruyama T."/>
            <person name="Minagawa J."/>
            <person name="Obokata J."/>
            <person name="Shigenobu S."/>
        </authorList>
    </citation>
    <scope>NUCLEOTIDE SEQUENCE [LARGE SCALE GENOMIC DNA]</scope>
</reference>
<gene>
    <name evidence="1" type="ORF">PoB_002809800</name>
</gene>
<organism evidence="1 2">
    <name type="scientific">Plakobranchus ocellatus</name>
    <dbReference type="NCBI Taxonomy" id="259542"/>
    <lineage>
        <taxon>Eukaryota</taxon>
        <taxon>Metazoa</taxon>
        <taxon>Spiralia</taxon>
        <taxon>Lophotrochozoa</taxon>
        <taxon>Mollusca</taxon>
        <taxon>Gastropoda</taxon>
        <taxon>Heterobranchia</taxon>
        <taxon>Euthyneura</taxon>
        <taxon>Panpulmonata</taxon>
        <taxon>Sacoglossa</taxon>
        <taxon>Placobranchoidea</taxon>
        <taxon>Plakobranchidae</taxon>
        <taxon>Plakobranchus</taxon>
    </lineage>
</organism>
<dbReference type="Proteomes" id="UP000735302">
    <property type="component" value="Unassembled WGS sequence"/>
</dbReference>
<comment type="caution">
    <text evidence="1">The sequence shown here is derived from an EMBL/GenBank/DDBJ whole genome shotgun (WGS) entry which is preliminary data.</text>
</comment>
<evidence type="ECO:0000313" key="1">
    <source>
        <dbReference type="EMBL" id="GFO01593.1"/>
    </source>
</evidence>
<proteinExistence type="predicted"/>
<dbReference type="AlphaFoldDB" id="A0AAV4A4G4"/>
<name>A0AAV4A4G4_9GAST</name>
<keyword evidence="2" id="KW-1185">Reference proteome</keyword>
<protein>
    <submittedName>
        <fullName evidence="1">Uncharacterized protein</fullName>
    </submittedName>
</protein>
<sequence>VYLGKLHISKLLQDFAGKRKATSSVTKSAHFGKGQSTLHPTVTVPVCRTCEVHLVSNDDVGTEITDKCCTGNIDS</sequence>
<accession>A0AAV4A4G4</accession>
<evidence type="ECO:0000313" key="2">
    <source>
        <dbReference type="Proteomes" id="UP000735302"/>
    </source>
</evidence>